<dbReference type="InterPro" id="IPR036179">
    <property type="entry name" value="Ig-like_dom_sf"/>
</dbReference>
<gene>
    <name evidence="13" type="ORF">DAT39_009784</name>
</gene>
<feature type="region of interest" description="Disordered" evidence="11">
    <location>
        <begin position="155"/>
        <end position="179"/>
    </location>
</feature>
<dbReference type="PANTHER" id="PTHR25466:SF11">
    <property type="entry name" value="GALECTIN 17-RELATED"/>
    <property type="match status" value="1"/>
</dbReference>
<accession>A0A8J4X1Z2</accession>
<proteinExistence type="predicted"/>
<dbReference type="GO" id="GO:0009897">
    <property type="term" value="C:external side of plasma membrane"/>
    <property type="evidence" value="ECO:0007669"/>
    <property type="project" value="TreeGrafter"/>
</dbReference>
<evidence type="ECO:0000313" key="14">
    <source>
        <dbReference type="Proteomes" id="UP000727407"/>
    </source>
</evidence>
<dbReference type="PANTHER" id="PTHR25466">
    <property type="entry name" value="T-LYMPHOCYTE ACTIVATION ANTIGEN"/>
    <property type="match status" value="1"/>
</dbReference>
<evidence type="ECO:0000313" key="13">
    <source>
        <dbReference type="EMBL" id="KAF5900494.1"/>
    </source>
</evidence>
<dbReference type="GO" id="GO:0007166">
    <property type="term" value="P:cell surface receptor signaling pathway"/>
    <property type="evidence" value="ECO:0007669"/>
    <property type="project" value="TreeGrafter"/>
</dbReference>
<feature type="domain" description="Ig-like" evidence="12">
    <location>
        <begin position="183"/>
        <end position="276"/>
    </location>
</feature>
<organism evidence="13 14">
    <name type="scientific">Clarias magur</name>
    <name type="common">Asian catfish</name>
    <name type="synonym">Macropteronotus magur</name>
    <dbReference type="NCBI Taxonomy" id="1594786"/>
    <lineage>
        <taxon>Eukaryota</taxon>
        <taxon>Metazoa</taxon>
        <taxon>Chordata</taxon>
        <taxon>Craniata</taxon>
        <taxon>Vertebrata</taxon>
        <taxon>Euteleostomi</taxon>
        <taxon>Actinopterygii</taxon>
        <taxon>Neopterygii</taxon>
        <taxon>Teleostei</taxon>
        <taxon>Ostariophysi</taxon>
        <taxon>Siluriformes</taxon>
        <taxon>Clariidae</taxon>
        <taxon>Clarias</taxon>
    </lineage>
</organism>
<comment type="subcellular location">
    <subcellularLocation>
        <location evidence="1">Cell membrane</location>
        <topology evidence="1">Single-pass type I membrane protein</topology>
    </subcellularLocation>
</comment>
<keyword evidence="3" id="KW-0812">Transmembrane</keyword>
<sequence length="300" mass="33295">VLHYKLFTHWQTAQHPLGFSKSTLHSSLTDITTLLYVLYVLCLDSINAAQLSVTAAVGSTVVLPCEWRDLSVQTPHVVWTMEQEVVFERKGKDSFQAEGYEGRVDVPEDELNKGNCSLVLKNVRVTDEAEYRSSMLVENPKKSVLVQEVQLSVYNGTDKSPDKTPDSPGGTEVSPDSSGLISPSLLQIISADLRSVDPGENITLLCNITQCSEISWYQMNSAGVREIISARQGRLYKRFYPDYNVDESHFDVTESNSSVGLVIIGVGETDLGFYYCGGQNKTHTQFGKPIRLDFTTGVKR</sequence>
<evidence type="ECO:0000259" key="12">
    <source>
        <dbReference type="PROSITE" id="PS50835"/>
    </source>
</evidence>
<dbReference type="GO" id="GO:0042130">
    <property type="term" value="P:negative regulation of T cell proliferation"/>
    <property type="evidence" value="ECO:0007669"/>
    <property type="project" value="TreeGrafter"/>
</dbReference>
<keyword evidence="7" id="KW-1015">Disulfide bond</keyword>
<dbReference type="InterPro" id="IPR007110">
    <property type="entry name" value="Ig-like_dom"/>
</dbReference>
<keyword evidence="2" id="KW-1003">Cell membrane</keyword>
<dbReference type="OrthoDB" id="9898017at2759"/>
<dbReference type="PROSITE" id="PS50835">
    <property type="entry name" value="IG_LIKE"/>
    <property type="match status" value="1"/>
</dbReference>
<keyword evidence="8" id="KW-0675">Receptor</keyword>
<feature type="non-terminal residue" evidence="13">
    <location>
        <position position="300"/>
    </location>
</feature>
<evidence type="ECO:0000256" key="7">
    <source>
        <dbReference type="ARBA" id="ARBA00023157"/>
    </source>
</evidence>
<dbReference type="SMART" id="SM00409">
    <property type="entry name" value="IG"/>
    <property type="match status" value="2"/>
</dbReference>
<dbReference type="InterPro" id="IPR051713">
    <property type="entry name" value="T-cell_Activation_Regulation"/>
</dbReference>
<comment type="caution">
    <text evidence="13">The sequence shown here is derived from an EMBL/GenBank/DDBJ whole genome shotgun (WGS) entry which is preliminary data.</text>
</comment>
<name>A0A8J4X1Z2_CLAMG</name>
<dbReference type="GO" id="GO:0071222">
    <property type="term" value="P:cellular response to lipopolysaccharide"/>
    <property type="evidence" value="ECO:0007669"/>
    <property type="project" value="TreeGrafter"/>
</dbReference>
<keyword evidence="10" id="KW-0393">Immunoglobulin domain</keyword>
<dbReference type="Gene3D" id="2.60.40.10">
    <property type="entry name" value="Immunoglobulins"/>
    <property type="match status" value="2"/>
</dbReference>
<evidence type="ECO:0000256" key="10">
    <source>
        <dbReference type="ARBA" id="ARBA00023319"/>
    </source>
</evidence>
<evidence type="ECO:0000256" key="8">
    <source>
        <dbReference type="ARBA" id="ARBA00023170"/>
    </source>
</evidence>
<dbReference type="GO" id="GO:0042102">
    <property type="term" value="P:positive regulation of T cell proliferation"/>
    <property type="evidence" value="ECO:0007669"/>
    <property type="project" value="TreeGrafter"/>
</dbReference>
<dbReference type="SUPFAM" id="SSF48726">
    <property type="entry name" value="Immunoglobulin"/>
    <property type="match status" value="2"/>
</dbReference>
<keyword evidence="14" id="KW-1185">Reference proteome</keyword>
<dbReference type="InterPro" id="IPR003599">
    <property type="entry name" value="Ig_sub"/>
</dbReference>
<evidence type="ECO:0000256" key="5">
    <source>
        <dbReference type="ARBA" id="ARBA00022989"/>
    </source>
</evidence>
<evidence type="ECO:0000256" key="1">
    <source>
        <dbReference type="ARBA" id="ARBA00004251"/>
    </source>
</evidence>
<reference evidence="13" key="1">
    <citation type="submission" date="2020-07" db="EMBL/GenBank/DDBJ databases">
        <title>Clarias magur genome sequencing, assembly and annotation.</title>
        <authorList>
            <person name="Kushwaha B."/>
            <person name="Kumar R."/>
            <person name="Das P."/>
            <person name="Joshi C.G."/>
            <person name="Kumar D."/>
            <person name="Nagpure N.S."/>
            <person name="Pandey M."/>
            <person name="Agarwal S."/>
            <person name="Srivastava S."/>
            <person name="Singh M."/>
            <person name="Sahoo L."/>
            <person name="Jayasankar P."/>
            <person name="Meher P.K."/>
            <person name="Koringa P.G."/>
            <person name="Iquebal M.A."/>
            <person name="Das S.P."/>
            <person name="Bit A."/>
            <person name="Patnaik S."/>
            <person name="Patel N."/>
            <person name="Shah T.M."/>
            <person name="Hinsu A."/>
            <person name="Jena J.K."/>
        </authorList>
    </citation>
    <scope>NUCLEOTIDE SEQUENCE</scope>
    <source>
        <strain evidence="13">CIFAMagur01</strain>
        <tissue evidence="13">Testis</tissue>
    </source>
</reference>
<evidence type="ECO:0000256" key="2">
    <source>
        <dbReference type="ARBA" id="ARBA00022475"/>
    </source>
</evidence>
<dbReference type="EMBL" id="QNUK01000134">
    <property type="protein sequence ID" value="KAF5900494.1"/>
    <property type="molecule type" value="Genomic_DNA"/>
</dbReference>
<evidence type="ECO:0000256" key="6">
    <source>
        <dbReference type="ARBA" id="ARBA00023136"/>
    </source>
</evidence>
<evidence type="ECO:0000256" key="11">
    <source>
        <dbReference type="SAM" id="MobiDB-lite"/>
    </source>
</evidence>
<evidence type="ECO:0000256" key="9">
    <source>
        <dbReference type="ARBA" id="ARBA00023180"/>
    </source>
</evidence>
<keyword evidence="9" id="KW-0325">Glycoprotein</keyword>
<dbReference type="GO" id="GO:0006955">
    <property type="term" value="P:immune response"/>
    <property type="evidence" value="ECO:0007669"/>
    <property type="project" value="TreeGrafter"/>
</dbReference>
<evidence type="ECO:0000256" key="4">
    <source>
        <dbReference type="ARBA" id="ARBA00022729"/>
    </source>
</evidence>
<protein>
    <recommendedName>
        <fullName evidence="12">Ig-like domain-containing protein</fullName>
    </recommendedName>
</protein>
<dbReference type="AlphaFoldDB" id="A0A8J4X1Z2"/>
<evidence type="ECO:0000256" key="3">
    <source>
        <dbReference type="ARBA" id="ARBA00022692"/>
    </source>
</evidence>
<dbReference type="Proteomes" id="UP000727407">
    <property type="component" value="Unassembled WGS sequence"/>
</dbReference>
<dbReference type="GO" id="GO:0031295">
    <property type="term" value="P:T cell costimulation"/>
    <property type="evidence" value="ECO:0007669"/>
    <property type="project" value="TreeGrafter"/>
</dbReference>
<keyword evidence="6" id="KW-0472">Membrane</keyword>
<dbReference type="InterPro" id="IPR013106">
    <property type="entry name" value="Ig_V-set"/>
</dbReference>
<keyword evidence="4" id="KW-0732">Signal</keyword>
<dbReference type="InterPro" id="IPR013783">
    <property type="entry name" value="Ig-like_fold"/>
</dbReference>
<keyword evidence="5" id="KW-1133">Transmembrane helix</keyword>
<dbReference type="Pfam" id="PF07686">
    <property type="entry name" value="V-set"/>
    <property type="match status" value="1"/>
</dbReference>